<evidence type="ECO:0000256" key="6">
    <source>
        <dbReference type="SAM" id="MobiDB-lite"/>
    </source>
</evidence>
<comment type="similarity">
    <text evidence="3">Belongs to the methyltransferase superfamily. ETFBKMT family.</text>
</comment>
<dbReference type="SUPFAM" id="SSF53335">
    <property type="entry name" value="S-adenosyl-L-methionine-dependent methyltransferases"/>
    <property type="match status" value="1"/>
</dbReference>
<evidence type="ECO:0000313" key="7">
    <source>
        <dbReference type="EMBL" id="CAD8525236.1"/>
    </source>
</evidence>
<keyword evidence="1" id="KW-0489">Methyltransferase</keyword>
<dbReference type="EMBL" id="HBEQ01013977">
    <property type="protein sequence ID" value="CAD8525236.1"/>
    <property type="molecule type" value="Transcribed_RNA"/>
</dbReference>
<dbReference type="GO" id="GO:0016279">
    <property type="term" value="F:protein-lysine N-methyltransferase activity"/>
    <property type="evidence" value="ECO:0007669"/>
    <property type="project" value="TreeGrafter"/>
</dbReference>
<dbReference type="PANTHER" id="PTHR43648">
    <property type="entry name" value="ELECTRON TRANSFER FLAVOPROTEIN BETA SUBUNIT LYSINE METHYLTRANSFERASE"/>
    <property type="match status" value="1"/>
</dbReference>
<dbReference type="Gene3D" id="3.40.50.150">
    <property type="entry name" value="Vaccinia Virus protein VP39"/>
    <property type="match status" value="1"/>
</dbReference>
<name>A0A7S0ILU7_MICPS</name>
<dbReference type="InterPro" id="IPR050078">
    <property type="entry name" value="Ribosomal_L11_MeTrfase_PrmA"/>
</dbReference>
<dbReference type="Pfam" id="PF06325">
    <property type="entry name" value="PrmA"/>
    <property type="match status" value="1"/>
</dbReference>
<evidence type="ECO:0000256" key="1">
    <source>
        <dbReference type="ARBA" id="ARBA00022603"/>
    </source>
</evidence>
<protein>
    <recommendedName>
        <fullName evidence="5">ETFB lysine methyltransferase</fullName>
    </recommendedName>
    <alternativeName>
        <fullName evidence="4">Protein N-lysine methyltransferase METTL20</fullName>
    </alternativeName>
</protein>
<keyword evidence="2" id="KW-0808">Transferase</keyword>
<dbReference type="InterPro" id="IPR029063">
    <property type="entry name" value="SAM-dependent_MTases_sf"/>
</dbReference>
<feature type="region of interest" description="Disordered" evidence="6">
    <location>
        <begin position="1"/>
        <end position="56"/>
    </location>
</feature>
<dbReference type="PANTHER" id="PTHR43648:SF1">
    <property type="entry name" value="ELECTRON TRANSFER FLAVOPROTEIN BETA SUBUNIT LYSINE METHYLTRANSFERASE"/>
    <property type="match status" value="1"/>
</dbReference>
<evidence type="ECO:0000256" key="4">
    <source>
        <dbReference type="ARBA" id="ARBA00041867"/>
    </source>
</evidence>
<dbReference type="GO" id="GO:0032259">
    <property type="term" value="P:methylation"/>
    <property type="evidence" value="ECO:0007669"/>
    <property type="project" value="UniProtKB-KW"/>
</dbReference>
<proteinExistence type="inferred from homology"/>
<evidence type="ECO:0000256" key="3">
    <source>
        <dbReference type="ARBA" id="ARBA00037932"/>
    </source>
</evidence>
<dbReference type="CDD" id="cd02440">
    <property type="entry name" value="AdoMet_MTases"/>
    <property type="match status" value="1"/>
</dbReference>
<organism evidence="7">
    <name type="scientific">Micromonas pusilla</name>
    <name type="common">Picoplanktonic green alga</name>
    <name type="synonym">Chromulina pusilla</name>
    <dbReference type="NCBI Taxonomy" id="38833"/>
    <lineage>
        <taxon>Eukaryota</taxon>
        <taxon>Viridiplantae</taxon>
        <taxon>Chlorophyta</taxon>
        <taxon>Mamiellophyceae</taxon>
        <taxon>Mamiellales</taxon>
        <taxon>Mamiellaceae</taxon>
        <taxon>Micromonas</taxon>
    </lineage>
</organism>
<evidence type="ECO:0000256" key="2">
    <source>
        <dbReference type="ARBA" id="ARBA00022679"/>
    </source>
</evidence>
<sequence length="324" mass="33672">MASAAVVRASTAAGPSSRVVAARRPRGSIHRGASSSPRPGRRWTRPDGASSSATGAVMGDGWDARLADAFRDCPETRALVTCDLVALRPCELCPELRMWLLDDGDDVLALWERTEAFAAASSGGGLCPPYWAVPWVGGQGVARYILDNPEVVRGRSVLDVGSGCGVAALAAAKAGAARVCANDIDPLAAVAFLANADACGLSNGPCELETSHEDLLRVPISRTRAYDVVMAGDVCFAKGLAEAFQSWLSTVAEDDGHDRVGAGGGRTVLLGDPARQTRWAPTAGWAVGVERAAAYEVVTAATSALTEGAASRTTTVWRVDRPVV</sequence>
<evidence type="ECO:0000256" key="5">
    <source>
        <dbReference type="ARBA" id="ARBA00042266"/>
    </source>
</evidence>
<feature type="compositionally biased region" description="Low complexity" evidence="6">
    <location>
        <begin position="1"/>
        <end position="13"/>
    </location>
</feature>
<dbReference type="GO" id="GO:0005759">
    <property type="term" value="C:mitochondrial matrix"/>
    <property type="evidence" value="ECO:0007669"/>
    <property type="project" value="TreeGrafter"/>
</dbReference>
<dbReference type="AlphaFoldDB" id="A0A7S0ILU7"/>
<reference evidence="7" key="1">
    <citation type="submission" date="2021-01" db="EMBL/GenBank/DDBJ databases">
        <authorList>
            <person name="Corre E."/>
            <person name="Pelletier E."/>
            <person name="Niang G."/>
            <person name="Scheremetjew M."/>
            <person name="Finn R."/>
            <person name="Kale V."/>
            <person name="Holt S."/>
            <person name="Cochrane G."/>
            <person name="Meng A."/>
            <person name="Brown T."/>
            <person name="Cohen L."/>
        </authorList>
    </citation>
    <scope>NUCLEOTIDE SEQUENCE</scope>
    <source>
        <strain evidence="7">CCMP1723</strain>
    </source>
</reference>
<gene>
    <name evidence="7" type="ORF">MCOM1403_LOCUS11257</name>
</gene>
<accession>A0A7S0ILU7</accession>